<accession>A0AAI8Z0L6</accession>
<keyword evidence="2" id="KW-1185">Reference proteome</keyword>
<evidence type="ECO:0000313" key="2">
    <source>
        <dbReference type="Proteomes" id="UP001296104"/>
    </source>
</evidence>
<evidence type="ECO:0000313" key="1">
    <source>
        <dbReference type="EMBL" id="CAK4030256.1"/>
    </source>
</evidence>
<dbReference type="EMBL" id="CAVMBE010000035">
    <property type="protein sequence ID" value="CAK4030256.1"/>
    <property type="molecule type" value="Genomic_DNA"/>
</dbReference>
<reference evidence="1" key="1">
    <citation type="submission" date="2023-11" db="EMBL/GenBank/DDBJ databases">
        <authorList>
            <person name="Alioto T."/>
            <person name="Alioto T."/>
            <person name="Gomez Garrido J."/>
        </authorList>
    </citation>
    <scope>NUCLEOTIDE SEQUENCE</scope>
</reference>
<comment type="caution">
    <text evidence="1">The sequence shown here is derived from an EMBL/GenBank/DDBJ whole genome shotgun (WGS) entry which is preliminary data.</text>
</comment>
<dbReference type="AlphaFoldDB" id="A0AAI8Z0L6"/>
<dbReference type="Proteomes" id="UP001296104">
    <property type="component" value="Unassembled WGS sequence"/>
</dbReference>
<organism evidence="1 2">
    <name type="scientific">Lecanosticta acicola</name>
    <dbReference type="NCBI Taxonomy" id="111012"/>
    <lineage>
        <taxon>Eukaryota</taxon>
        <taxon>Fungi</taxon>
        <taxon>Dikarya</taxon>
        <taxon>Ascomycota</taxon>
        <taxon>Pezizomycotina</taxon>
        <taxon>Dothideomycetes</taxon>
        <taxon>Dothideomycetidae</taxon>
        <taxon>Mycosphaerellales</taxon>
        <taxon>Mycosphaerellaceae</taxon>
        <taxon>Lecanosticta</taxon>
    </lineage>
</organism>
<gene>
    <name evidence="1" type="ORF">LECACI_7A005444</name>
</gene>
<sequence>MEHVETHDRADLLPLELDPTADVIGSASRDEVDGGVISVPMNVPELSVVPGEVILLPEELELAAVERRAVVLVEPVGDQLGEAEAESVEVVFIDEEIDPIVEVVFRMEVAAVVLVVLVAIVRVKVA</sequence>
<protein>
    <submittedName>
        <fullName evidence="1">Uncharacterized protein</fullName>
    </submittedName>
</protein>
<proteinExistence type="predicted"/>
<name>A0AAI8Z0L6_9PEZI</name>